<evidence type="ECO:0000256" key="1">
    <source>
        <dbReference type="ARBA" id="ARBA00004251"/>
    </source>
</evidence>
<dbReference type="GO" id="GO:0005886">
    <property type="term" value="C:plasma membrane"/>
    <property type="evidence" value="ECO:0007669"/>
    <property type="project" value="TreeGrafter"/>
</dbReference>
<dbReference type="Proteomes" id="UP000708208">
    <property type="component" value="Unassembled WGS sequence"/>
</dbReference>
<reference evidence="9" key="1">
    <citation type="submission" date="2021-06" db="EMBL/GenBank/DDBJ databases">
        <authorList>
            <person name="Hodson N. C."/>
            <person name="Mongue J. A."/>
            <person name="Jaron S. K."/>
        </authorList>
    </citation>
    <scope>NUCLEOTIDE SEQUENCE</scope>
</reference>
<accession>A0A8J2KJI2</accession>
<dbReference type="GO" id="GO:0005765">
    <property type="term" value="C:lysosomal membrane"/>
    <property type="evidence" value="ECO:0007669"/>
    <property type="project" value="TreeGrafter"/>
</dbReference>
<dbReference type="AlphaFoldDB" id="A0A8J2KJI2"/>
<keyword evidence="10" id="KW-1185">Reference proteome</keyword>
<evidence type="ECO:0000256" key="4">
    <source>
        <dbReference type="ARBA" id="ARBA00022989"/>
    </source>
</evidence>
<feature type="signal peptide" evidence="8">
    <location>
        <begin position="1"/>
        <end position="21"/>
    </location>
</feature>
<keyword evidence="2 7" id="KW-0812">Transmembrane</keyword>
<evidence type="ECO:0000256" key="5">
    <source>
        <dbReference type="ARBA" id="ARBA00023136"/>
    </source>
</evidence>
<comment type="caution">
    <text evidence="9">The sequence shown here is derived from an EMBL/GenBank/DDBJ whole genome shotgun (WGS) entry which is preliminary data.</text>
</comment>
<protein>
    <recommendedName>
        <fullName evidence="11">Lysosome-associated membrane glycoprotein 1</fullName>
    </recommendedName>
</protein>
<evidence type="ECO:0000256" key="2">
    <source>
        <dbReference type="ARBA" id="ARBA00022692"/>
    </source>
</evidence>
<keyword evidence="3 8" id="KW-0732">Signal</keyword>
<name>A0A8J2KJI2_9HEXA</name>
<feature type="transmembrane region" description="Helical" evidence="7">
    <location>
        <begin position="229"/>
        <end position="251"/>
    </location>
</feature>
<evidence type="ECO:0000313" key="9">
    <source>
        <dbReference type="EMBL" id="CAG7817567.1"/>
    </source>
</evidence>
<proteinExistence type="predicted"/>
<dbReference type="GO" id="GO:0031902">
    <property type="term" value="C:late endosome membrane"/>
    <property type="evidence" value="ECO:0007669"/>
    <property type="project" value="TreeGrafter"/>
</dbReference>
<keyword evidence="4 7" id="KW-1133">Transmembrane helix</keyword>
<evidence type="ECO:0000313" key="10">
    <source>
        <dbReference type="Proteomes" id="UP000708208"/>
    </source>
</evidence>
<dbReference type="InterPro" id="IPR002000">
    <property type="entry name" value="Lysosome-assoc_membr_glycop"/>
</dbReference>
<comment type="subcellular location">
    <subcellularLocation>
        <location evidence="1">Cell membrane</location>
        <topology evidence="1">Single-pass type I membrane protein</topology>
    </subcellularLocation>
</comment>
<keyword evidence="6" id="KW-0325">Glycoprotein</keyword>
<evidence type="ECO:0008006" key="11">
    <source>
        <dbReference type="Google" id="ProtNLM"/>
    </source>
</evidence>
<evidence type="ECO:0000256" key="8">
    <source>
        <dbReference type="SAM" id="SignalP"/>
    </source>
</evidence>
<organism evidence="9 10">
    <name type="scientific">Allacma fusca</name>
    <dbReference type="NCBI Taxonomy" id="39272"/>
    <lineage>
        <taxon>Eukaryota</taxon>
        <taxon>Metazoa</taxon>
        <taxon>Ecdysozoa</taxon>
        <taxon>Arthropoda</taxon>
        <taxon>Hexapoda</taxon>
        <taxon>Collembola</taxon>
        <taxon>Symphypleona</taxon>
        <taxon>Sminthuridae</taxon>
        <taxon>Allacma</taxon>
    </lineage>
</organism>
<evidence type="ECO:0000256" key="7">
    <source>
        <dbReference type="SAM" id="Phobius"/>
    </source>
</evidence>
<dbReference type="PANTHER" id="PTHR11506:SF35">
    <property type="entry name" value="LYSOSOME-ASSOCIATED MEMBRANE GLYCOPROTEIN 5"/>
    <property type="match status" value="1"/>
</dbReference>
<evidence type="ECO:0000256" key="3">
    <source>
        <dbReference type="ARBA" id="ARBA00022729"/>
    </source>
</evidence>
<evidence type="ECO:0000256" key="6">
    <source>
        <dbReference type="ARBA" id="ARBA00023180"/>
    </source>
</evidence>
<feature type="chain" id="PRO_5035276872" description="Lysosome-associated membrane glycoprotein 1" evidence="8">
    <location>
        <begin position="22"/>
        <end position="264"/>
    </location>
</feature>
<gene>
    <name evidence="9" type="ORF">AFUS01_LOCUS28125</name>
</gene>
<dbReference type="PANTHER" id="PTHR11506">
    <property type="entry name" value="LYSOSOME-ASSOCIATED MEMBRANE GLYCOPROTEIN"/>
    <property type="match status" value="1"/>
</dbReference>
<dbReference type="EMBL" id="CAJVCH010397463">
    <property type="protein sequence ID" value="CAG7817567.1"/>
    <property type="molecule type" value="Genomic_DNA"/>
</dbReference>
<dbReference type="GO" id="GO:0072594">
    <property type="term" value="P:establishment of protein localization to organelle"/>
    <property type="evidence" value="ECO:0007669"/>
    <property type="project" value="TreeGrafter"/>
</dbReference>
<sequence length="264" mass="28824">MNVLFTLSCLFVGLPLQQVLSQWVDNCPRQVLWNLRDTASNKSCILMAGTYDFVLPYQRESGQASSATVSISPNATITGTCGTNSSKIQSITLTWPVPAAPDSYENETLALKNVVTFTFSRNATNGRADGVSGFFCLQQVKAVLHSNPVEFRGTTEPNKMYTLEAANMELLSTALTMSYFCSTMQDVPVGEGTLQLAHTQIEVFHSSALENDGMDFGPRSYCLADGLRMLITAVVLISLLVATGGVVIYLFRRKAIKDNYTSLD</sequence>
<keyword evidence="5 7" id="KW-0472">Membrane</keyword>